<sequence length="398" mass="45383">MPSRTELYDILGVSKDATDAEIKKAYRSKALKYHPDKNPGDKEAEKKFVAIKEAYDILSDPRKRALYDKMGKEAVDMMDNPSNISQETFMAMLRTSSVSIRCSIFSLLLFLLLGSIWFVLTLCMRIDEWITWPWWVVMLPAFVVDAFLLYMCIGTFPILFAKMKENRTLDESERLPISYPLLMNINVIIFVVAQICFVLCLDKVWKVNFTTALIPYFIYALKYIYMPFLNSYEGQNKLRDFFDEFSNVIIALTVYLVAAKHDGIISWDWELTFLFVWIYYGLQILVAQCMRCGLQATGTEGGLLSMALGCHTCVTIVKILVAVCLLMKISGKWNWKFTWFAIPVAIIALCFASMFLCSVSAVLFGNGGVVMEDPSDFKEPFEPTQATTVSMETSVDID</sequence>
<keyword evidence="2" id="KW-0812">Transmembrane</keyword>
<dbReference type="GO" id="GO:0051787">
    <property type="term" value="F:misfolded protein binding"/>
    <property type="evidence" value="ECO:0007669"/>
    <property type="project" value="TreeGrafter"/>
</dbReference>
<keyword evidence="1" id="KW-0143">Chaperone</keyword>
<dbReference type="Gene3D" id="1.10.287.110">
    <property type="entry name" value="DnaJ domain"/>
    <property type="match status" value="1"/>
</dbReference>
<reference evidence="4" key="1">
    <citation type="submission" date="2010-02" db="EMBL/GenBank/DDBJ databases">
        <title>Sequencing and annotation of the Blastocystis hominis genome.</title>
        <authorList>
            <person name="Wincker P."/>
        </authorList>
    </citation>
    <scope>NUCLEOTIDE SEQUENCE</scope>
    <source>
        <strain evidence="4">Singapore isolate B</strain>
    </source>
</reference>
<feature type="transmembrane region" description="Helical" evidence="2">
    <location>
        <begin position="302"/>
        <end position="328"/>
    </location>
</feature>
<keyword evidence="2" id="KW-0472">Membrane</keyword>
<keyword evidence="5" id="KW-1185">Reference proteome</keyword>
<dbReference type="GO" id="GO:0051087">
    <property type="term" value="F:protein-folding chaperone binding"/>
    <property type="evidence" value="ECO:0007669"/>
    <property type="project" value="TreeGrafter"/>
</dbReference>
<dbReference type="InterPro" id="IPR036869">
    <property type="entry name" value="J_dom_sf"/>
</dbReference>
<dbReference type="AlphaFoldDB" id="D8M3X4"/>
<dbReference type="OrthoDB" id="10250354at2759"/>
<feature type="transmembrane region" description="Helical" evidence="2">
    <location>
        <begin position="271"/>
        <end position="290"/>
    </location>
</feature>
<dbReference type="Proteomes" id="UP000008312">
    <property type="component" value="Unassembled WGS sequence"/>
</dbReference>
<keyword evidence="2" id="KW-1133">Transmembrane helix</keyword>
<dbReference type="EMBL" id="FN668650">
    <property type="protein sequence ID" value="CBK22597.2"/>
    <property type="molecule type" value="Genomic_DNA"/>
</dbReference>
<dbReference type="PROSITE" id="PS50076">
    <property type="entry name" value="DNAJ_2"/>
    <property type="match status" value="1"/>
</dbReference>
<evidence type="ECO:0000259" key="3">
    <source>
        <dbReference type="PROSITE" id="PS50076"/>
    </source>
</evidence>
<dbReference type="GO" id="GO:0036503">
    <property type="term" value="P:ERAD pathway"/>
    <property type="evidence" value="ECO:0007669"/>
    <property type="project" value="TreeGrafter"/>
</dbReference>
<dbReference type="GeneID" id="24919846"/>
<dbReference type="PRINTS" id="PR00625">
    <property type="entry name" value="JDOMAIN"/>
</dbReference>
<dbReference type="InParanoid" id="D8M3X4"/>
<feature type="transmembrane region" description="Helical" evidence="2">
    <location>
        <begin position="98"/>
        <end position="120"/>
    </location>
</feature>
<dbReference type="GO" id="GO:0005783">
    <property type="term" value="C:endoplasmic reticulum"/>
    <property type="evidence" value="ECO:0007669"/>
    <property type="project" value="TreeGrafter"/>
</dbReference>
<dbReference type="InterPro" id="IPR051948">
    <property type="entry name" value="Hsp70_co-chaperone_J-domain"/>
</dbReference>
<dbReference type="RefSeq" id="XP_012896645.1">
    <property type="nucleotide sequence ID" value="XM_013041191.1"/>
</dbReference>
<dbReference type="PANTHER" id="PTHR44360">
    <property type="entry name" value="DNAJ HOMOLOG SUBFAMILY B MEMBER 9"/>
    <property type="match status" value="1"/>
</dbReference>
<dbReference type="InterPro" id="IPR001623">
    <property type="entry name" value="DnaJ_domain"/>
</dbReference>
<protein>
    <recommendedName>
        <fullName evidence="3">J domain-containing protein</fullName>
    </recommendedName>
</protein>
<accession>D8M3X4</accession>
<proteinExistence type="predicted"/>
<dbReference type="CDD" id="cd06257">
    <property type="entry name" value="DnaJ"/>
    <property type="match status" value="1"/>
</dbReference>
<dbReference type="PANTHER" id="PTHR44360:SF1">
    <property type="entry name" value="DNAJ HOMOLOG SUBFAMILY B MEMBER 9"/>
    <property type="match status" value="1"/>
</dbReference>
<name>D8M3X4_BLAHO</name>
<gene>
    <name evidence="4" type="ORF">GSBLH_T00002701001</name>
</gene>
<evidence type="ECO:0000256" key="1">
    <source>
        <dbReference type="ARBA" id="ARBA00023186"/>
    </source>
</evidence>
<feature type="transmembrane region" description="Helical" evidence="2">
    <location>
        <begin position="207"/>
        <end position="229"/>
    </location>
</feature>
<dbReference type="SUPFAM" id="SSF46565">
    <property type="entry name" value="Chaperone J-domain"/>
    <property type="match status" value="1"/>
</dbReference>
<evidence type="ECO:0000313" key="4">
    <source>
        <dbReference type="EMBL" id="CBK22597.2"/>
    </source>
</evidence>
<feature type="domain" description="J" evidence="3">
    <location>
        <begin position="6"/>
        <end position="71"/>
    </location>
</feature>
<organism evidence="4">
    <name type="scientific">Blastocystis hominis</name>
    <dbReference type="NCBI Taxonomy" id="12968"/>
    <lineage>
        <taxon>Eukaryota</taxon>
        <taxon>Sar</taxon>
        <taxon>Stramenopiles</taxon>
        <taxon>Bigyra</taxon>
        <taxon>Opalozoa</taxon>
        <taxon>Opalinata</taxon>
        <taxon>Blastocystidae</taxon>
        <taxon>Blastocystis</taxon>
    </lineage>
</organism>
<dbReference type="PROSITE" id="PS00636">
    <property type="entry name" value="DNAJ_1"/>
    <property type="match status" value="1"/>
</dbReference>
<dbReference type="Pfam" id="PF00226">
    <property type="entry name" value="DnaJ"/>
    <property type="match status" value="1"/>
</dbReference>
<evidence type="ECO:0000313" key="5">
    <source>
        <dbReference type="Proteomes" id="UP000008312"/>
    </source>
</evidence>
<evidence type="ECO:0000256" key="2">
    <source>
        <dbReference type="SAM" id="Phobius"/>
    </source>
</evidence>
<dbReference type="InterPro" id="IPR018253">
    <property type="entry name" value="DnaJ_domain_CS"/>
</dbReference>
<feature type="transmembrane region" description="Helical" evidence="2">
    <location>
        <begin position="132"/>
        <end position="160"/>
    </location>
</feature>
<feature type="transmembrane region" description="Helical" evidence="2">
    <location>
        <begin position="181"/>
        <end position="201"/>
    </location>
</feature>
<dbReference type="SMART" id="SM00271">
    <property type="entry name" value="DnaJ"/>
    <property type="match status" value="1"/>
</dbReference>
<feature type="transmembrane region" description="Helical" evidence="2">
    <location>
        <begin position="241"/>
        <end position="259"/>
    </location>
</feature>
<feature type="transmembrane region" description="Helical" evidence="2">
    <location>
        <begin position="340"/>
        <end position="364"/>
    </location>
</feature>